<evidence type="ECO:0000256" key="1">
    <source>
        <dbReference type="ARBA" id="ARBA00001913"/>
    </source>
</evidence>
<dbReference type="PANTHER" id="PTHR14218">
    <property type="entry name" value="PROTEASE S8 TRIPEPTIDYL PEPTIDASE I CLN2"/>
    <property type="match status" value="1"/>
</dbReference>
<dbReference type="PROSITE" id="PS00138">
    <property type="entry name" value="SUBTILASE_SER"/>
    <property type="match status" value="1"/>
</dbReference>
<dbReference type="GO" id="GO:0008240">
    <property type="term" value="F:tripeptidyl-peptidase activity"/>
    <property type="evidence" value="ECO:0007669"/>
    <property type="project" value="TreeGrafter"/>
</dbReference>
<dbReference type="OrthoDB" id="3480681at2"/>
<proteinExistence type="predicted"/>
<keyword evidence="4" id="KW-0378">Hydrolase</keyword>
<reference evidence="10 11" key="1">
    <citation type="submission" date="2018-05" db="EMBL/GenBank/DDBJ databases">
        <title>Evolution of GPA BGCs.</title>
        <authorList>
            <person name="Waglechner N."/>
            <person name="Wright G.D."/>
        </authorList>
    </citation>
    <scope>NUCLEOTIDE SEQUENCE [LARGE SCALE GENOMIC DNA]</scope>
    <source>
        <strain evidence="10 11">DSM 5908</strain>
    </source>
</reference>
<keyword evidence="2 10" id="KW-0645">Protease</keyword>
<keyword evidence="11" id="KW-1185">Reference proteome</keyword>
<dbReference type="CDD" id="cd04056">
    <property type="entry name" value="Peptidases_S53"/>
    <property type="match status" value="1"/>
</dbReference>
<keyword evidence="6" id="KW-0106">Calcium</keyword>
<feature type="domain" description="Peptidase S53" evidence="9">
    <location>
        <begin position="238"/>
        <end position="632"/>
    </location>
</feature>
<evidence type="ECO:0000313" key="10">
    <source>
        <dbReference type="EMBL" id="RSM44931.1"/>
    </source>
</evidence>
<dbReference type="InterPro" id="IPR000209">
    <property type="entry name" value="Peptidase_S8/S53_dom"/>
</dbReference>
<dbReference type="AlphaFoldDB" id="A0A428WPC2"/>
<dbReference type="SUPFAM" id="SSF54897">
    <property type="entry name" value="Protease propeptides/inhibitors"/>
    <property type="match status" value="1"/>
</dbReference>
<dbReference type="CDD" id="cd11377">
    <property type="entry name" value="Pro-peptidase_S53"/>
    <property type="match status" value="1"/>
</dbReference>
<dbReference type="Gene3D" id="3.40.50.200">
    <property type="entry name" value="Peptidase S8/S53 domain"/>
    <property type="match status" value="1"/>
</dbReference>
<evidence type="ECO:0000256" key="4">
    <source>
        <dbReference type="ARBA" id="ARBA00022801"/>
    </source>
</evidence>
<sequence length="663" mass="68087">MLGCLITTVVSLPGASAARADQPDRLPVEHPTDTVADQMVREGIRIGPTDPATQLTARVFLKGDANGLAGYARAISDPADPRYGHFLTPAQTRGRFGPTQQRIDAVTTWLRGTGLSIDLAGSRGVVVHGTVAQAASAFGTRFANYTSGERQFRAAVDPITVPAAVAADVLAVTGLTAGDKPTKPPADDPPPEPGAQAPEKVAGRADTPSSPCPAYFGDTPATTLPPAYGHPVQWAPCGYTPKQVRDAYGITGTGLTGKGVTIGIVGSTYAVNALADANRFAAEHGEPPFAPGQFAAYVAPGAGTSEASGEFGMDIQAAHAMAPEANIAYVVGSAATWGDRVLDGIGTIVEQRLADVVSGSITVGRTPGWAPDAIAAYERLFQEAAVEGITVTFASGDSGGGLVDGARSVEYPASSPWVTGVGGTTLAIGPRNRYQGEVVWATDSTDLAADGTRWEYEPPGYQGGATGGGTSTVFGQPFYQHDVVPATFAGTPPMRTVPDVSALADPDLGLLIGTTGYDLSGTLGYTEDNGGGTSLASPLFAGIEALLVQVHGPLGFANPALYARHHMFHGIHDNPAGTPNTIAFAVSRRGAVTLVTPGQYANANLEFAPGYTTATGLGSPTRELIDSFRPRPWRYGISVSQCVESCGRVGTVSGSLIDGGVGQ</sequence>
<accession>A0A428WPC2</accession>
<dbReference type="InterPro" id="IPR015366">
    <property type="entry name" value="S53_propep"/>
</dbReference>
<feature type="region of interest" description="Disordered" evidence="8">
    <location>
        <begin position="176"/>
        <end position="218"/>
    </location>
</feature>
<comment type="caution">
    <text evidence="10">The sequence shown here is derived from an EMBL/GenBank/DDBJ whole genome shotgun (WGS) entry which is preliminary data.</text>
</comment>
<dbReference type="PANTHER" id="PTHR14218:SF15">
    <property type="entry name" value="TRIPEPTIDYL-PEPTIDASE 1"/>
    <property type="match status" value="1"/>
</dbReference>
<dbReference type="InterPro" id="IPR023828">
    <property type="entry name" value="Peptidase_S8_Ser-AS"/>
</dbReference>
<dbReference type="Pfam" id="PF09286">
    <property type="entry name" value="Pro-kuma_activ"/>
    <property type="match status" value="1"/>
</dbReference>
<evidence type="ECO:0000256" key="8">
    <source>
        <dbReference type="SAM" id="MobiDB-lite"/>
    </source>
</evidence>
<keyword evidence="7" id="KW-0865">Zymogen</keyword>
<evidence type="ECO:0000256" key="5">
    <source>
        <dbReference type="ARBA" id="ARBA00022825"/>
    </source>
</evidence>
<dbReference type="InterPro" id="IPR030400">
    <property type="entry name" value="Sedolisin_dom"/>
</dbReference>
<gene>
    <name evidence="10" type="ORF">DMA12_14980</name>
</gene>
<dbReference type="GO" id="GO:0004252">
    <property type="term" value="F:serine-type endopeptidase activity"/>
    <property type="evidence" value="ECO:0007669"/>
    <property type="project" value="InterPro"/>
</dbReference>
<protein>
    <submittedName>
        <fullName evidence="10">Serine protease</fullName>
    </submittedName>
</protein>
<dbReference type="PROSITE" id="PS51695">
    <property type="entry name" value="SEDOLISIN"/>
    <property type="match status" value="1"/>
</dbReference>
<dbReference type="SUPFAM" id="SSF52743">
    <property type="entry name" value="Subtilisin-like"/>
    <property type="match status" value="1"/>
</dbReference>
<evidence type="ECO:0000256" key="3">
    <source>
        <dbReference type="ARBA" id="ARBA00022723"/>
    </source>
</evidence>
<keyword evidence="5" id="KW-0720">Serine protease</keyword>
<evidence type="ECO:0000256" key="6">
    <source>
        <dbReference type="ARBA" id="ARBA00022837"/>
    </source>
</evidence>
<dbReference type="InterPro" id="IPR036852">
    <property type="entry name" value="Peptidase_S8/S53_dom_sf"/>
</dbReference>
<dbReference type="SMART" id="SM00944">
    <property type="entry name" value="Pro-kuma_activ"/>
    <property type="match status" value="1"/>
</dbReference>
<keyword evidence="3" id="KW-0479">Metal-binding</keyword>
<dbReference type="EMBL" id="QHHU01000018">
    <property type="protein sequence ID" value="RSM44931.1"/>
    <property type="molecule type" value="Genomic_DNA"/>
</dbReference>
<dbReference type="InterPro" id="IPR050819">
    <property type="entry name" value="Tripeptidyl-peptidase_I"/>
</dbReference>
<dbReference type="Proteomes" id="UP000286716">
    <property type="component" value="Unassembled WGS sequence"/>
</dbReference>
<name>A0A428WPC2_AMYBA</name>
<dbReference type="GO" id="GO:0046872">
    <property type="term" value="F:metal ion binding"/>
    <property type="evidence" value="ECO:0007669"/>
    <property type="project" value="UniProtKB-KW"/>
</dbReference>
<evidence type="ECO:0000256" key="2">
    <source>
        <dbReference type="ARBA" id="ARBA00022670"/>
    </source>
</evidence>
<evidence type="ECO:0000313" key="11">
    <source>
        <dbReference type="Proteomes" id="UP000286716"/>
    </source>
</evidence>
<evidence type="ECO:0000259" key="9">
    <source>
        <dbReference type="PROSITE" id="PS51695"/>
    </source>
</evidence>
<evidence type="ECO:0000256" key="7">
    <source>
        <dbReference type="ARBA" id="ARBA00023145"/>
    </source>
</evidence>
<organism evidence="10 11">
    <name type="scientific">Amycolatopsis balhimycina DSM 5908</name>
    <dbReference type="NCBI Taxonomy" id="1081091"/>
    <lineage>
        <taxon>Bacteria</taxon>
        <taxon>Bacillati</taxon>
        <taxon>Actinomycetota</taxon>
        <taxon>Actinomycetes</taxon>
        <taxon>Pseudonocardiales</taxon>
        <taxon>Pseudonocardiaceae</taxon>
        <taxon>Amycolatopsis</taxon>
    </lineage>
</organism>
<dbReference type="GO" id="GO:0006508">
    <property type="term" value="P:proteolysis"/>
    <property type="evidence" value="ECO:0007669"/>
    <property type="project" value="UniProtKB-KW"/>
</dbReference>
<dbReference type="Pfam" id="PF00082">
    <property type="entry name" value="Peptidase_S8"/>
    <property type="match status" value="1"/>
</dbReference>
<comment type="cofactor">
    <cofactor evidence="1">
        <name>Ca(2+)</name>
        <dbReference type="ChEBI" id="CHEBI:29108"/>
    </cofactor>
</comment>